<feature type="compositionally biased region" description="Low complexity" evidence="1">
    <location>
        <begin position="33"/>
        <end position="44"/>
    </location>
</feature>
<feature type="transmembrane region" description="Helical" evidence="2">
    <location>
        <begin position="72"/>
        <end position="89"/>
    </location>
</feature>
<keyword evidence="2" id="KW-1133">Transmembrane helix</keyword>
<organism evidence="3 4">
    <name type="scientific">Halobellus salinus</name>
    <dbReference type="NCBI Taxonomy" id="931585"/>
    <lineage>
        <taxon>Archaea</taxon>
        <taxon>Methanobacteriati</taxon>
        <taxon>Methanobacteriota</taxon>
        <taxon>Stenosarchaea group</taxon>
        <taxon>Halobacteria</taxon>
        <taxon>Halobacteriales</taxon>
        <taxon>Haloferacaceae</taxon>
        <taxon>Halobellus</taxon>
    </lineage>
</organism>
<keyword evidence="2" id="KW-0472">Membrane</keyword>
<feature type="region of interest" description="Disordered" evidence="1">
    <location>
        <begin position="31"/>
        <end position="58"/>
    </location>
</feature>
<dbReference type="AlphaFoldDB" id="A0A830EJU8"/>
<keyword evidence="4" id="KW-1185">Reference proteome</keyword>
<evidence type="ECO:0000256" key="1">
    <source>
        <dbReference type="SAM" id="MobiDB-lite"/>
    </source>
</evidence>
<dbReference type="EMBL" id="BMOC01000015">
    <property type="protein sequence ID" value="GGJ12272.1"/>
    <property type="molecule type" value="Genomic_DNA"/>
</dbReference>
<proteinExistence type="predicted"/>
<evidence type="ECO:0000256" key="2">
    <source>
        <dbReference type="SAM" id="Phobius"/>
    </source>
</evidence>
<accession>A0A830EJU8</accession>
<dbReference type="RefSeq" id="WP_188787532.1">
    <property type="nucleotide sequence ID" value="NZ_BMOC01000015.1"/>
</dbReference>
<dbReference type="Proteomes" id="UP000653099">
    <property type="component" value="Unassembled WGS sequence"/>
</dbReference>
<sequence length="90" mass="9214">MLVAAVTIGVGLVCLLYGARSLRVGRAVRRLAGSGPDDSSSPGDATDWLGPVDEGPVEPRETVLERGSIERGVGLLVLGAVCLLFGILAV</sequence>
<name>A0A830EJU8_9EURY</name>
<keyword evidence="2" id="KW-0812">Transmembrane</keyword>
<comment type="caution">
    <text evidence="3">The sequence shown here is derived from an EMBL/GenBank/DDBJ whole genome shotgun (WGS) entry which is preliminary data.</text>
</comment>
<protein>
    <submittedName>
        <fullName evidence="3">Uncharacterized protein</fullName>
    </submittedName>
</protein>
<evidence type="ECO:0000313" key="4">
    <source>
        <dbReference type="Proteomes" id="UP000653099"/>
    </source>
</evidence>
<evidence type="ECO:0000313" key="3">
    <source>
        <dbReference type="EMBL" id="GGJ12272.1"/>
    </source>
</evidence>
<gene>
    <name evidence="3" type="ORF">GCM10008995_22680</name>
</gene>
<reference evidence="3" key="1">
    <citation type="journal article" date="2014" name="Int. J. Syst. Evol. Microbiol.">
        <title>Complete genome sequence of Corynebacterium casei LMG S-19264T (=DSM 44701T), isolated from a smear-ripened cheese.</title>
        <authorList>
            <consortium name="US DOE Joint Genome Institute (JGI-PGF)"/>
            <person name="Walter F."/>
            <person name="Albersmeier A."/>
            <person name="Kalinowski J."/>
            <person name="Ruckert C."/>
        </authorList>
    </citation>
    <scope>NUCLEOTIDE SEQUENCE</scope>
    <source>
        <strain evidence="3">JCM 14359</strain>
    </source>
</reference>
<reference evidence="3" key="2">
    <citation type="submission" date="2020-09" db="EMBL/GenBank/DDBJ databases">
        <authorList>
            <person name="Sun Q."/>
            <person name="Ohkuma M."/>
        </authorList>
    </citation>
    <scope>NUCLEOTIDE SEQUENCE</scope>
    <source>
        <strain evidence="3">JCM 14359</strain>
    </source>
</reference>